<reference evidence="1" key="1">
    <citation type="submission" date="2014-05" db="EMBL/GenBank/DDBJ databases">
        <title>The transcriptome of the halophilic microalga Tetraselmis sp. GSL018 isolated from the Great Salt Lake, Utah.</title>
        <authorList>
            <person name="Jinkerson R.E."/>
            <person name="D'Adamo S."/>
            <person name="Posewitz M.C."/>
        </authorList>
    </citation>
    <scope>NUCLEOTIDE SEQUENCE</scope>
    <source>
        <strain evidence="1">GSL018</strain>
    </source>
</reference>
<sequence length="76" mass="8612">LSRLYVTSLTLISCSKHAEHAASTSYAYQLQKCEIETTPQSKNARKHAQVYSIYTCEQLDVELKAVREEPSGFLFV</sequence>
<gene>
    <name evidence="1" type="ORF">TSPGSL018_25146</name>
</gene>
<protein>
    <submittedName>
        <fullName evidence="1">Uncharacterized protein</fullName>
    </submittedName>
</protein>
<accession>A0A061RVM3</accession>
<evidence type="ECO:0000313" key="1">
    <source>
        <dbReference type="EMBL" id="JAC74735.1"/>
    </source>
</evidence>
<dbReference type="EMBL" id="GBEZ01011008">
    <property type="protein sequence ID" value="JAC74735.1"/>
    <property type="molecule type" value="Transcribed_RNA"/>
</dbReference>
<dbReference type="AlphaFoldDB" id="A0A061RVM3"/>
<proteinExistence type="predicted"/>
<organism evidence="1">
    <name type="scientific">Tetraselmis sp. GSL018</name>
    <dbReference type="NCBI Taxonomy" id="582737"/>
    <lineage>
        <taxon>Eukaryota</taxon>
        <taxon>Viridiplantae</taxon>
        <taxon>Chlorophyta</taxon>
        <taxon>core chlorophytes</taxon>
        <taxon>Chlorodendrophyceae</taxon>
        <taxon>Chlorodendrales</taxon>
        <taxon>Chlorodendraceae</taxon>
        <taxon>Tetraselmis</taxon>
    </lineage>
</organism>
<feature type="non-terminal residue" evidence="1">
    <location>
        <position position="1"/>
    </location>
</feature>
<name>A0A061RVM3_9CHLO</name>